<reference evidence="1" key="1">
    <citation type="journal article" date="2020" name="Nat. Commun.">
        <title>Large-scale genome sequencing of mycorrhizal fungi provides insights into the early evolution of symbiotic traits.</title>
        <authorList>
            <person name="Miyauchi S."/>
            <person name="Kiss E."/>
            <person name="Kuo A."/>
            <person name="Drula E."/>
            <person name="Kohler A."/>
            <person name="Sanchez-Garcia M."/>
            <person name="Morin E."/>
            <person name="Andreopoulos B."/>
            <person name="Barry K.W."/>
            <person name="Bonito G."/>
            <person name="Buee M."/>
            <person name="Carver A."/>
            <person name="Chen C."/>
            <person name="Cichocki N."/>
            <person name="Clum A."/>
            <person name="Culley D."/>
            <person name="Crous P.W."/>
            <person name="Fauchery L."/>
            <person name="Girlanda M."/>
            <person name="Hayes R.D."/>
            <person name="Keri Z."/>
            <person name="LaButti K."/>
            <person name="Lipzen A."/>
            <person name="Lombard V."/>
            <person name="Magnuson J."/>
            <person name="Maillard F."/>
            <person name="Murat C."/>
            <person name="Nolan M."/>
            <person name="Ohm R.A."/>
            <person name="Pangilinan J."/>
            <person name="Pereira M.F."/>
            <person name="Perotto S."/>
            <person name="Peter M."/>
            <person name="Pfister S."/>
            <person name="Riley R."/>
            <person name="Sitrit Y."/>
            <person name="Stielow J.B."/>
            <person name="Szollosi G."/>
            <person name="Zifcakova L."/>
            <person name="Stursova M."/>
            <person name="Spatafora J.W."/>
            <person name="Tedersoo L."/>
            <person name="Vaario L.M."/>
            <person name="Yamada A."/>
            <person name="Yan M."/>
            <person name="Wang P."/>
            <person name="Xu J."/>
            <person name="Bruns T."/>
            <person name="Baldrian P."/>
            <person name="Vilgalys R."/>
            <person name="Dunand C."/>
            <person name="Henrissat B."/>
            <person name="Grigoriev I.V."/>
            <person name="Hibbett D."/>
            <person name="Nagy L.G."/>
            <person name="Martin F.M."/>
        </authorList>
    </citation>
    <scope>NUCLEOTIDE SEQUENCE</scope>
    <source>
        <strain evidence="1">UP504</strain>
    </source>
</reference>
<proteinExistence type="predicted"/>
<protein>
    <recommendedName>
        <fullName evidence="3">HNH nuclease domain-containing protein</fullName>
    </recommendedName>
</protein>
<evidence type="ECO:0000313" key="2">
    <source>
        <dbReference type="Proteomes" id="UP000886523"/>
    </source>
</evidence>
<dbReference type="AlphaFoldDB" id="A0A9P6B0F9"/>
<accession>A0A9P6B0F9</accession>
<dbReference type="OrthoDB" id="2104739at2759"/>
<comment type="caution">
    <text evidence="1">The sequence shown here is derived from an EMBL/GenBank/DDBJ whole genome shotgun (WGS) entry which is preliminary data.</text>
</comment>
<dbReference type="Proteomes" id="UP000886523">
    <property type="component" value="Unassembled WGS sequence"/>
</dbReference>
<keyword evidence="2" id="KW-1185">Reference proteome</keyword>
<evidence type="ECO:0008006" key="3">
    <source>
        <dbReference type="Google" id="ProtNLM"/>
    </source>
</evidence>
<organism evidence="1 2">
    <name type="scientific">Hydnum rufescens UP504</name>
    <dbReference type="NCBI Taxonomy" id="1448309"/>
    <lineage>
        <taxon>Eukaryota</taxon>
        <taxon>Fungi</taxon>
        <taxon>Dikarya</taxon>
        <taxon>Basidiomycota</taxon>
        <taxon>Agaricomycotina</taxon>
        <taxon>Agaricomycetes</taxon>
        <taxon>Cantharellales</taxon>
        <taxon>Hydnaceae</taxon>
        <taxon>Hydnum</taxon>
    </lineage>
</organism>
<gene>
    <name evidence="1" type="ORF">BS47DRAFT_1361260</name>
</gene>
<sequence length="233" mass="25435">MYMPSTVPSGAAKLAGEIVDCEDAAALDALASLIIEGFLRVFKGKRMGRTPAHSDRPSRPSFDRDWANNLTELRGVPVDHADAKRKALVRDNYRCMLTGKVDVNSWKTGLVEIEDRMSVAHAQLTHIFPATLATAHEKLLKVPNKYRVGAFPECLLTLFGLPREVVFASSDPLPPLPNPRYLEMHAAAAKVAHLSGAAEYIEKTLRDLEEVKVLAADGSSAELLKSALQISAH</sequence>
<evidence type="ECO:0000313" key="1">
    <source>
        <dbReference type="EMBL" id="KAF9515187.1"/>
    </source>
</evidence>
<dbReference type="EMBL" id="MU128953">
    <property type="protein sequence ID" value="KAF9515187.1"/>
    <property type="molecule type" value="Genomic_DNA"/>
</dbReference>
<name>A0A9P6B0F9_9AGAM</name>